<dbReference type="GO" id="GO:0050852">
    <property type="term" value="P:T cell receptor signaling pathway"/>
    <property type="evidence" value="ECO:0007669"/>
    <property type="project" value="TreeGrafter"/>
</dbReference>
<keyword evidence="5" id="KW-0325">Glycoprotein</keyword>
<organism evidence="10 11">
    <name type="scientific">Larimichthys crocea</name>
    <name type="common">Large yellow croaker</name>
    <name type="synonym">Pseudosciaena crocea</name>
    <dbReference type="NCBI Taxonomy" id="215358"/>
    <lineage>
        <taxon>Eukaryota</taxon>
        <taxon>Metazoa</taxon>
        <taxon>Chordata</taxon>
        <taxon>Craniata</taxon>
        <taxon>Vertebrata</taxon>
        <taxon>Euteleostomi</taxon>
        <taxon>Actinopterygii</taxon>
        <taxon>Neopterygii</taxon>
        <taxon>Teleostei</taxon>
        <taxon>Neoteleostei</taxon>
        <taxon>Acanthomorphata</taxon>
        <taxon>Eupercaria</taxon>
        <taxon>Sciaenidae</taxon>
        <taxon>Larimichthys</taxon>
    </lineage>
</organism>
<dbReference type="InterPro" id="IPR013106">
    <property type="entry name" value="Ig_V-set"/>
</dbReference>
<comment type="subcellular location">
    <subcellularLocation>
        <location evidence="1">Membrane</location>
    </subcellularLocation>
</comment>
<dbReference type="PROSITE" id="PS50835">
    <property type="entry name" value="IG_LIKE"/>
    <property type="match status" value="1"/>
</dbReference>
<keyword evidence="3 7" id="KW-0472">Membrane</keyword>
<evidence type="ECO:0000313" key="11">
    <source>
        <dbReference type="Proteomes" id="UP000424527"/>
    </source>
</evidence>
<proteinExistence type="predicted"/>
<feature type="domain" description="Ig-like" evidence="9">
    <location>
        <begin position="29"/>
        <end position="118"/>
    </location>
</feature>
<evidence type="ECO:0000259" key="9">
    <source>
        <dbReference type="PROSITE" id="PS50835"/>
    </source>
</evidence>
<keyword evidence="11" id="KW-1185">Reference proteome</keyword>
<evidence type="ECO:0000313" key="10">
    <source>
        <dbReference type="EMBL" id="KAE8279462.1"/>
    </source>
</evidence>
<reference evidence="10 11" key="1">
    <citation type="submission" date="2019-07" db="EMBL/GenBank/DDBJ databases">
        <title>Chromosome genome assembly for large yellow croaker.</title>
        <authorList>
            <person name="Xiao S."/>
        </authorList>
    </citation>
    <scope>NUCLEOTIDE SEQUENCE [LARGE SCALE GENOMIC DNA]</scope>
    <source>
        <strain evidence="10">JMULYC20181020</strain>
        <tissue evidence="10">Muscle</tissue>
    </source>
</reference>
<evidence type="ECO:0000256" key="6">
    <source>
        <dbReference type="ARBA" id="ARBA00023319"/>
    </source>
</evidence>
<dbReference type="PANTHER" id="PTHR24100">
    <property type="entry name" value="BUTYROPHILIN"/>
    <property type="match status" value="1"/>
</dbReference>
<dbReference type="InterPro" id="IPR050504">
    <property type="entry name" value="IgSF_BTN/MOG"/>
</dbReference>
<dbReference type="Pfam" id="PF07686">
    <property type="entry name" value="V-set"/>
    <property type="match status" value="1"/>
</dbReference>
<dbReference type="GO" id="GO:0009897">
    <property type="term" value="C:external side of plasma membrane"/>
    <property type="evidence" value="ECO:0007669"/>
    <property type="project" value="TreeGrafter"/>
</dbReference>
<dbReference type="Proteomes" id="UP000424527">
    <property type="component" value="Unassembled WGS sequence"/>
</dbReference>
<dbReference type="GO" id="GO:0050863">
    <property type="term" value="P:regulation of T cell activation"/>
    <property type="evidence" value="ECO:0007669"/>
    <property type="project" value="UniProtKB-ARBA"/>
</dbReference>
<dbReference type="InterPro" id="IPR036179">
    <property type="entry name" value="Ig-like_dom_sf"/>
</dbReference>
<dbReference type="Gene3D" id="2.60.40.10">
    <property type="entry name" value="Immunoglobulins"/>
    <property type="match status" value="1"/>
</dbReference>
<dbReference type="InterPro" id="IPR007110">
    <property type="entry name" value="Ig-like_dom"/>
</dbReference>
<dbReference type="GO" id="GO:1903037">
    <property type="term" value="P:regulation of leukocyte cell-cell adhesion"/>
    <property type="evidence" value="ECO:0007669"/>
    <property type="project" value="UniProtKB-ARBA"/>
</dbReference>
<evidence type="ECO:0000256" key="4">
    <source>
        <dbReference type="ARBA" id="ARBA00023157"/>
    </source>
</evidence>
<dbReference type="SMART" id="SM00409">
    <property type="entry name" value="IG"/>
    <property type="match status" value="1"/>
</dbReference>
<dbReference type="SUPFAM" id="SSF48726">
    <property type="entry name" value="Immunoglobulin"/>
    <property type="match status" value="1"/>
</dbReference>
<name>A0A6G0HKA4_LARCR</name>
<comment type="caution">
    <text evidence="10">The sequence shown here is derived from an EMBL/GenBank/DDBJ whole genome shotgun (WGS) entry which is preliminary data.</text>
</comment>
<evidence type="ECO:0000256" key="7">
    <source>
        <dbReference type="SAM" id="Phobius"/>
    </source>
</evidence>
<accession>A0A6G0HKA4</accession>
<dbReference type="FunFam" id="2.60.40.10:FF:000142">
    <property type="entry name" value="V-set domain-containing T-cell activation inhibitor 1"/>
    <property type="match status" value="1"/>
</dbReference>
<dbReference type="PANTHER" id="PTHR24100:SF151">
    <property type="entry name" value="ICOS LIGAND"/>
    <property type="match status" value="1"/>
</dbReference>
<keyword evidence="4" id="KW-1015">Disulfide bond</keyword>
<dbReference type="InterPro" id="IPR003599">
    <property type="entry name" value="Ig_sub"/>
</dbReference>
<protein>
    <submittedName>
        <fullName evidence="10">CD276 antigen-like protein</fullName>
    </submittedName>
</protein>
<dbReference type="GO" id="GO:0001817">
    <property type="term" value="P:regulation of cytokine production"/>
    <property type="evidence" value="ECO:0007669"/>
    <property type="project" value="TreeGrafter"/>
</dbReference>
<keyword evidence="7" id="KW-0812">Transmembrane</keyword>
<keyword evidence="2 8" id="KW-0732">Signal</keyword>
<feature type="signal peptide" evidence="8">
    <location>
        <begin position="1"/>
        <end position="19"/>
    </location>
</feature>
<dbReference type="AlphaFoldDB" id="A0A6G0HKA4"/>
<evidence type="ECO:0000256" key="1">
    <source>
        <dbReference type="ARBA" id="ARBA00004370"/>
    </source>
</evidence>
<feature type="transmembrane region" description="Helical" evidence="7">
    <location>
        <begin position="145"/>
        <end position="166"/>
    </location>
</feature>
<keyword evidence="7" id="KW-1133">Transmembrane helix</keyword>
<sequence length="167" mass="18576">MKFLFLFVLSGLFVNAAAGESETIHVSVGEDVILPCNLTRLFDMSTVRVEWTHNGNDVHVNRKGEDLKVQDENFRDRTSLFREEMRSGNVSLKLTKVTKRDEGKYNCNVRPENTEQFTACSITLEAVLRSEDSGRHVKDTGSSTGAIVGVSFSIVVGIGLRIILLIN</sequence>
<evidence type="ECO:0000256" key="5">
    <source>
        <dbReference type="ARBA" id="ARBA00023180"/>
    </source>
</evidence>
<evidence type="ECO:0000256" key="8">
    <source>
        <dbReference type="SAM" id="SignalP"/>
    </source>
</evidence>
<dbReference type="InterPro" id="IPR013783">
    <property type="entry name" value="Ig-like_fold"/>
</dbReference>
<dbReference type="EMBL" id="REGW02000023">
    <property type="protein sequence ID" value="KAE8279462.1"/>
    <property type="molecule type" value="Genomic_DNA"/>
</dbReference>
<feature type="chain" id="PRO_5026292623" evidence="8">
    <location>
        <begin position="20"/>
        <end position="167"/>
    </location>
</feature>
<gene>
    <name evidence="10" type="ORF">D5F01_LYC23051</name>
</gene>
<keyword evidence="6" id="KW-0393">Immunoglobulin domain</keyword>
<evidence type="ECO:0000256" key="2">
    <source>
        <dbReference type="ARBA" id="ARBA00022729"/>
    </source>
</evidence>
<evidence type="ECO:0000256" key="3">
    <source>
        <dbReference type="ARBA" id="ARBA00023136"/>
    </source>
</evidence>
<dbReference type="GO" id="GO:0005102">
    <property type="term" value="F:signaling receptor binding"/>
    <property type="evidence" value="ECO:0007669"/>
    <property type="project" value="TreeGrafter"/>
</dbReference>